<dbReference type="Proteomes" id="UP000829420">
    <property type="component" value="Chromosome"/>
</dbReference>
<gene>
    <name evidence="1" type="ORF">MNY70_06970</name>
</gene>
<organism evidence="1 2">
    <name type="scientific">Moellerella wisconsensis</name>
    <dbReference type="NCBI Taxonomy" id="158849"/>
    <lineage>
        <taxon>Bacteria</taxon>
        <taxon>Pseudomonadati</taxon>
        <taxon>Pseudomonadota</taxon>
        <taxon>Gammaproteobacteria</taxon>
        <taxon>Enterobacterales</taxon>
        <taxon>Morganellaceae</taxon>
        <taxon>Moellerella</taxon>
    </lineage>
</organism>
<sequence>MAEINKLTDKKLKNIYGKIFEKESMIADGRGLSIRVSKTGFISWVYAYRNGGRGTKLNRLSLGSYPDISLKQAREKRDEMRSLIAEGKNPKEALNDGVIESQKITIKDAIEYWLTEYAAYNRKNFEALRLKYKKNIYPFIGDIPVEEATTKDWLSCFDKMKDNAPVAAGNLLLDSKQALKYCAVREYAKSDVLSLLSVPDVGKKTRKGERTLSDLEISELLYAIKGHKRIDQYYQRLYILLLVFGARTQEIRISTWSEWDLKSKIWTVPASNSKGGNKIVRPIPDRIVEWISLFSGQKDDYILGELKTGSNVSSFCRKLWQRIGQTESWTAHDIRRTFSTKLNDLGQPPHVVEQLLGHIMGGVMAVYNRSQYMNEKIISLNTWIDELEKLGLDIGQGRD</sequence>
<protein>
    <submittedName>
        <fullName evidence="1">Integrase arm-type DNA-binding domain-containing protein</fullName>
    </submittedName>
</protein>
<keyword evidence="1" id="KW-0238">DNA-binding</keyword>
<reference evidence="1" key="1">
    <citation type="submission" date="2022-03" db="EMBL/GenBank/DDBJ databases">
        <title>ESBL-producing Moellerella wisconsensis and Escherichia marmotae isolated from wild game meat.</title>
        <authorList>
            <person name="Biggel M."/>
        </authorList>
    </citation>
    <scope>NUCLEOTIDE SEQUENCE</scope>
    <source>
        <strain evidence="1">W1</strain>
    </source>
</reference>
<keyword evidence="2" id="KW-1185">Reference proteome</keyword>
<dbReference type="EMBL" id="CP093255">
    <property type="protein sequence ID" value="UNH40167.1"/>
    <property type="molecule type" value="Genomic_DNA"/>
</dbReference>
<evidence type="ECO:0000313" key="2">
    <source>
        <dbReference type="Proteomes" id="UP000829420"/>
    </source>
</evidence>
<name>A0ACD3YAI1_9GAMM</name>
<evidence type="ECO:0000313" key="1">
    <source>
        <dbReference type="EMBL" id="UNH40167.1"/>
    </source>
</evidence>
<proteinExistence type="predicted"/>
<accession>A0ACD3YAI1</accession>